<dbReference type="PANTHER" id="PTHR43032">
    <property type="entry name" value="PROTEIN-METHIONINE-SULFOXIDE REDUCTASE"/>
    <property type="match status" value="1"/>
</dbReference>
<dbReference type="Proteomes" id="UP000703590">
    <property type="component" value="Unassembled WGS sequence"/>
</dbReference>
<evidence type="ECO:0000256" key="4">
    <source>
        <dbReference type="ARBA" id="ARBA00023002"/>
    </source>
</evidence>
<comment type="catalytic activity">
    <reaction evidence="5">
        <text>L-methionyl-[protein] + a quinone + H2O = L-methionyl-(S)-S-oxide-[protein] + a quinol</text>
        <dbReference type="Rhea" id="RHEA:51292"/>
        <dbReference type="Rhea" id="RHEA-COMP:12313"/>
        <dbReference type="Rhea" id="RHEA-COMP:12315"/>
        <dbReference type="ChEBI" id="CHEBI:15377"/>
        <dbReference type="ChEBI" id="CHEBI:16044"/>
        <dbReference type="ChEBI" id="CHEBI:24646"/>
        <dbReference type="ChEBI" id="CHEBI:44120"/>
        <dbReference type="ChEBI" id="CHEBI:132124"/>
    </reaction>
</comment>
<accession>A0ABS2WTQ9</accession>
<name>A0ABS2WTQ9_9BACT</name>
<dbReference type="EC" id="1.8.5.-" evidence="5"/>
<dbReference type="SUPFAM" id="SSF56524">
    <property type="entry name" value="Oxidoreductase molybdopterin-binding domain"/>
    <property type="match status" value="1"/>
</dbReference>
<comment type="subunit">
    <text evidence="5">Heterodimer of a catalytic subunit (MsrP) and a heme-binding subunit (MsrQ).</text>
</comment>
<dbReference type="PANTHER" id="PTHR43032:SF3">
    <property type="entry name" value="PROTEIN-METHIONINE-SULFOXIDE REDUCTASE CATALYTIC SUBUNIT MSRP"/>
    <property type="match status" value="1"/>
</dbReference>
<evidence type="ECO:0000256" key="3">
    <source>
        <dbReference type="ARBA" id="ARBA00022729"/>
    </source>
</evidence>
<reference evidence="7 8" key="2">
    <citation type="submission" date="2021-02" db="EMBL/GenBank/DDBJ databases">
        <title>Sulfurospirillum tamanensis sp. nov.</title>
        <authorList>
            <person name="Frolova A."/>
            <person name="Merkel A."/>
            <person name="Slobodkin A."/>
        </authorList>
    </citation>
    <scope>NUCLEOTIDE SEQUENCE [LARGE SCALE GENOMIC DNA]</scope>
    <source>
        <strain evidence="7 8">T05b</strain>
    </source>
</reference>
<comment type="cofactor">
    <cofactor evidence="5">
        <name>Mo-molybdopterin</name>
        <dbReference type="ChEBI" id="CHEBI:71302"/>
    </cofactor>
    <text evidence="5">Binds 1 Mo-molybdopterin (Mo-MPT) cofactor per subunit.</text>
</comment>
<evidence type="ECO:0000256" key="2">
    <source>
        <dbReference type="ARBA" id="ARBA00022723"/>
    </source>
</evidence>
<gene>
    <name evidence="5 7" type="primary">msrP</name>
    <name evidence="7" type="ORF">JWV37_08215</name>
</gene>
<feature type="binding site" evidence="5">
    <location>
        <position position="80"/>
    </location>
    <ligand>
        <name>Mo-molybdopterin</name>
        <dbReference type="ChEBI" id="CHEBI:71302"/>
    </ligand>
</feature>
<comment type="catalytic activity">
    <reaction evidence="5">
        <text>L-methionyl-[protein] + a quinone + H2O = L-methionyl-(R)-S-oxide-[protein] + a quinol</text>
        <dbReference type="Rhea" id="RHEA:51296"/>
        <dbReference type="Rhea" id="RHEA-COMP:12313"/>
        <dbReference type="Rhea" id="RHEA-COMP:12314"/>
        <dbReference type="ChEBI" id="CHEBI:15377"/>
        <dbReference type="ChEBI" id="CHEBI:16044"/>
        <dbReference type="ChEBI" id="CHEBI:24646"/>
        <dbReference type="ChEBI" id="CHEBI:45764"/>
        <dbReference type="ChEBI" id="CHEBI:132124"/>
    </reaction>
</comment>
<reference evidence="8" key="1">
    <citation type="submission" date="2021-02" db="EMBL/GenBank/DDBJ databases">
        <title>Sulfurospirillum tamanensis sp. nov.</title>
        <authorList>
            <person name="Merkel A.Y."/>
        </authorList>
    </citation>
    <scope>NUCLEOTIDE SEQUENCE [LARGE SCALE GENOMIC DNA]</scope>
    <source>
        <strain evidence="8">T05b</strain>
    </source>
</reference>
<sequence>MYIFKKPRWQLSQTEVTDEALFHKRRDFLKLGAAALVSSSVVMDTLWAAKNDLLSPLAFTPTPYGKELELSTFEQASTYNNFYEFSTAKEKPARMAHTLRPSPWEVGFHGECENTTPLEVSALLATLPLEERIYRFRCVEGWSMVVPWIGFPLSALLAIAKPTSKAKYVLFQTKYDPTMFPDQRKGMRQGAIPYPYVEGLRMDEAMHPLAFVAVGMYGKVLPNQNGAPLRLIVPWKYGFKSIKSIDHVAFATTEPKNTWQALNPREYGFYANVNPHVDHPRWSQAKERKLGSFLKTETLMFNGYGEEVASLYKEMDLKRFF</sequence>
<keyword evidence="3 5" id="KW-0732">Signal</keyword>
<evidence type="ECO:0000313" key="7">
    <source>
        <dbReference type="EMBL" id="MBN2964763.1"/>
    </source>
</evidence>
<comment type="function">
    <text evidence="5">Part of the MsrPQ system that repairs oxidized cell envelope proteins containing methionine sulfoxide residues (Met-O), using respiratory chain electrons. Thus protects these proteins from oxidative-stress damage caused by reactive species of oxygen and chlorine. MsrPQ is essential for the maintenance of envelope integrity under bleach stress, rescuing a wide series of structurally unrelated cell envelope proteins from methionine oxidation. The catalytic subunit MsrP is non-stereospecific, being able to reduce both (R-) and (S-) diastereoisomers of methionine sulfoxide.</text>
</comment>
<keyword evidence="2 5" id="KW-0479">Metal-binding</keyword>
<comment type="similarity">
    <text evidence="5">Belongs to the MsrP family.</text>
</comment>
<dbReference type="Pfam" id="PF00174">
    <property type="entry name" value="Oxidored_molyb"/>
    <property type="match status" value="1"/>
</dbReference>
<dbReference type="InterPro" id="IPR000572">
    <property type="entry name" value="OxRdtase_Mopterin-bd_dom"/>
</dbReference>
<dbReference type="RefSeq" id="WP_205459313.1">
    <property type="nucleotide sequence ID" value="NZ_JAFHKK010000017.1"/>
</dbReference>
<evidence type="ECO:0000256" key="1">
    <source>
        <dbReference type="ARBA" id="ARBA00022505"/>
    </source>
</evidence>
<keyword evidence="8" id="KW-1185">Reference proteome</keyword>
<keyword evidence="4 5" id="KW-0560">Oxidoreductase</keyword>
<dbReference type="InterPro" id="IPR036374">
    <property type="entry name" value="OxRdtase_Mopterin-bd_sf"/>
</dbReference>
<proteinExistence type="inferred from homology"/>
<feature type="binding site" evidence="5">
    <location>
        <begin position="83"/>
        <end position="84"/>
    </location>
    <ligand>
        <name>Mo-molybdopterin</name>
        <dbReference type="ChEBI" id="CHEBI:71302"/>
    </ligand>
</feature>
<evidence type="ECO:0000313" key="8">
    <source>
        <dbReference type="Proteomes" id="UP000703590"/>
    </source>
</evidence>
<feature type="binding site" evidence="5">
    <location>
        <position position="138"/>
    </location>
    <ligand>
        <name>Mo-molybdopterin</name>
        <dbReference type="ChEBI" id="CHEBI:71302"/>
    </ligand>
    <ligandPart>
        <name>Mo</name>
        <dbReference type="ChEBI" id="CHEBI:28685"/>
    </ligandPart>
</feature>
<dbReference type="HAMAP" id="MF_01206">
    <property type="entry name" value="MsrP"/>
    <property type="match status" value="1"/>
</dbReference>
<feature type="binding site" evidence="5">
    <location>
        <begin position="241"/>
        <end position="243"/>
    </location>
    <ligand>
        <name>Mo-molybdopterin</name>
        <dbReference type="ChEBI" id="CHEBI:71302"/>
    </ligand>
</feature>
<feature type="domain" description="Oxidoreductase molybdopterin-binding" evidence="6">
    <location>
        <begin position="99"/>
        <end position="259"/>
    </location>
</feature>
<dbReference type="Gene3D" id="3.90.420.10">
    <property type="entry name" value="Oxidoreductase, molybdopterin-binding domain"/>
    <property type="match status" value="1"/>
</dbReference>
<dbReference type="EMBL" id="JAFHKK010000017">
    <property type="protein sequence ID" value="MBN2964763.1"/>
    <property type="molecule type" value="Genomic_DNA"/>
</dbReference>
<feature type="binding site" evidence="5">
    <location>
        <position position="230"/>
    </location>
    <ligand>
        <name>Mo-molybdopterin</name>
        <dbReference type="ChEBI" id="CHEBI:71302"/>
    </ligand>
</feature>
<evidence type="ECO:0000256" key="5">
    <source>
        <dbReference type="HAMAP-Rule" id="MF_01206"/>
    </source>
</evidence>
<dbReference type="InterPro" id="IPR022867">
    <property type="entry name" value="MsrP"/>
</dbReference>
<comment type="caution">
    <text evidence="7">The sequence shown here is derived from an EMBL/GenBank/DDBJ whole genome shotgun (WGS) entry which is preliminary data.</text>
</comment>
<evidence type="ECO:0000259" key="6">
    <source>
        <dbReference type="Pfam" id="PF00174"/>
    </source>
</evidence>
<reference evidence="7 8" key="3">
    <citation type="submission" date="2021-02" db="EMBL/GenBank/DDBJ databases">
        <authorList>
            <person name="Merkel A.Y."/>
        </authorList>
    </citation>
    <scope>NUCLEOTIDE SEQUENCE [LARGE SCALE GENOMIC DNA]</scope>
    <source>
        <strain evidence="7 8">T05b</strain>
    </source>
</reference>
<dbReference type="GO" id="GO:0016491">
    <property type="term" value="F:oxidoreductase activity"/>
    <property type="evidence" value="ECO:0007669"/>
    <property type="project" value="UniProtKB-KW"/>
</dbReference>
<dbReference type="NCBIfam" id="NF003767">
    <property type="entry name" value="PRK05363.1"/>
    <property type="match status" value="1"/>
</dbReference>
<feature type="binding site" evidence="5">
    <location>
        <position position="225"/>
    </location>
    <ligand>
        <name>Mo-molybdopterin</name>
        <dbReference type="ChEBI" id="CHEBI:71302"/>
    </ligand>
</feature>
<organism evidence="7 8">
    <name type="scientific">Sulfurospirillum tamanense</name>
    <dbReference type="NCBI Taxonomy" id="2813362"/>
    <lineage>
        <taxon>Bacteria</taxon>
        <taxon>Pseudomonadati</taxon>
        <taxon>Campylobacterota</taxon>
        <taxon>Epsilonproteobacteria</taxon>
        <taxon>Campylobacterales</taxon>
        <taxon>Sulfurospirillaceae</taxon>
        <taxon>Sulfurospirillum</taxon>
    </lineage>
</organism>
<protein>
    <recommendedName>
        <fullName evidence="5">Protein-methionine-sulfoxide reductase catalytic subunit MsrP</fullName>
        <ecNumber evidence="5">1.8.5.-</ecNumber>
    </recommendedName>
</protein>
<keyword evidence="1 5" id="KW-0500">Molybdenum</keyword>
<feature type="binding site" evidence="5">
    <location>
        <position position="173"/>
    </location>
    <ligand>
        <name>Mo-molybdopterin</name>
        <dbReference type="ChEBI" id="CHEBI:71302"/>
    </ligand>
</feature>